<dbReference type="EMBL" id="BROD01000001">
    <property type="protein sequence ID" value="GKX66961.1"/>
    <property type="molecule type" value="Genomic_DNA"/>
</dbReference>
<name>A0ACB5RDX9_9CLOT</name>
<organism evidence="1 2">
    <name type="scientific">Inconstantimicrobium mannanitabidum</name>
    <dbReference type="NCBI Taxonomy" id="1604901"/>
    <lineage>
        <taxon>Bacteria</taxon>
        <taxon>Bacillati</taxon>
        <taxon>Bacillota</taxon>
        <taxon>Clostridia</taxon>
        <taxon>Eubacteriales</taxon>
        <taxon>Clostridiaceae</taxon>
        <taxon>Inconstantimicrobium</taxon>
    </lineage>
</organism>
<accession>A0ACB5RDX9</accession>
<evidence type="ECO:0000313" key="2">
    <source>
        <dbReference type="Proteomes" id="UP001058074"/>
    </source>
</evidence>
<gene>
    <name evidence="1" type="ORF">rsdtw13_22190</name>
</gene>
<keyword evidence="2" id="KW-1185">Reference proteome</keyword>
<dbReference type="Proteomes" id="UP001058074">
    <property type="component" value="Unassembled WGS sequence"/>
</dbReference>
<sequence>MEAIEERLFKTLINNYGFFVEQYECNGKLNWMALGNTNTGICAVIVSSASMEETNAYYANVYLKAKNISYTVHNIIITEGSYEKSREGNNYEKLVYSKSEDTILFYSSSTEPIAKIFQSVRNNKVSMRNTDKSYFSITNILIGLNVIMFIVSVLISGQIFDIDTDVLIILGAKVNYLIDQGQIYRLVTAMFLHGGLMHIAFNMYALYALGDFIERIYGKIGYLVIYFVSGIAANLLSYMLSPNYASMGASGAIFGLFGAALVFGIKERDKIGKDFLINIGSVVAINVFIGMSQRDIDNAAHFGGFIGGIVVAFIIRELKLSKAKQG</sequence>
<reference evidence="1" key="1">
    <citation type="journal article" date="2025" name="Int. J. Syst. Evol. Microbiol.">
        <title>Inconstantimicrobium mannanitabidum sp. nov., a novel member of the family Clostridiaceae isolated from anoxic soil under the treatment of reductive soil disinfestation.</title>
        <authorList>
            <person name="Ueki A."/>
            <person name="Tonouchi A."/>
            <person name="Honma S."/>
            <person name="Kaku N."/>
            <person name="Ueki K."/>
        </authorList>
    </citation>
    <scope>NUCLEOTIDE SEQUENCE</scope>
    <source>
        <strain evidence="1">TW13</strain>
    </source>
</reference>
<protein>
    <submittedName>
        <fullName evidence="1">Membrane associated peptidase</fullName>
    </submittedName>
</protein>
<proteinExistence type="predicted"/>
<evidence type="ECO:0000313" key="1">
    <source>
        <dbReference type="EMBL" id="GKX66961.1"/>
    </source>
</evidence>
<comment type="caution">
    <text evidence="1">The sequence shown here is derived from an EMBL/GenBank/DDBJ whole genome shotgun (WGS) entry which is preliminary data.</text>
</comment>